<dbReference type="GeneID" id="11535271"/>
<feature type="transmembrane region" description="Helical" evidence="10">
    <location>
        <begin position="123"/>
        <end position="142"/>
    </location>
</feature>
<keyword evidence="5 10" id="KW-0809">Transit peptide</keyword>
<feature type="binding site" evidence="9">
    <location>
        <position position="111"/>
    </location>
    <ligand>
        <name>a ubiquinone</name>
        <dbReference type="ChEBI" id="CHEBI:16389"/>
        <note>ligand shared with IP/SDHB</note>
    </ligand>
</feature>
<dbReference type="PANTHER" id="PTHR13337:SF5">
    <property type="entry name" value="MITOCHONDRIAL INNER MEMBRANE PROTEIN SHH4-RELATED"/>
    <property type="match status" value="1"/>
</dbReference>
<dbReference type="EMBL" id="HE612858">
    <property type="protein sequence ID" value="CCE62397.1"/>
    <property type="molecule type" value="Genomic_DNA"/>
</dbReference>
<keyword evidence="7 10" id="KW-0496">Mitochondrion</keyword>
<accession>G8BRM1</accession>
<dbReference type="GO" id="GO:0006121">
    <property type="term" value="P:mitochondrial electron transport, succinate to ubiquinone"/>
    <property type="evidence" value="ECO:0007669"/>
    <property type="project" value="TreeGrafter"/>
</dbReference>
<reference evidence="11 12" key="1">
    <citation type="journal article" date="2011" name="Proc. Natl. Acad. Sci. U.S.A.">
        <title>Evolutionary erosion of yeast sex chromosomes by mating-type switching accidents.</title>
        <authorList>
            <person name="Gordon J.L."/>
            <person name="Armisen D."/>
            <person name="Proux-Wera E."/>
            <person name="Oheigeartaigh S.S."/>
            <person name="Byrne K.P."/>
            <person name="Wolfe K.H."/>
        </authorList>
    </citation>
    <scope>NUCLEOTIDE SEQUENCE [LARGE SCALE GENOMIC DNA]</scope>
    <source>
        <strain evidence="12">ATCC 24235 / CBS 4417 / NBRC 1672 / NRRL Y-8282 / UCD 70-5</strain>
    </source>
</reference>
<dbReference type="OrthoDB" id="18577at2759"/>
<evidence type="ECO:0000256" key="9">
    <source>
        <dbReference type="PIRSR" id="PIRSR607992-1"/>
    </source>
</evidence>
<dbReference type="GO" id="GO:0020037">
    <property type="term" value="F:heme binding"/>
    <property type="evidence" value="ECO:0007669"/>
    <property type="project" value="TreeGrafter"/>
</dbReference>
<dbReference type="RefSeq" id="XP_003684831.1">
    <property type="nucleotide sequence ID" value="XM_003684783.1"/>
</dbReference>
<dbReference type="GO" id="GO:0005743">
    <property type="term" value="C:mitochondrial inner membrane"/>
    <property type="evidence" value="ECO:0007669"/>
    <property type="project" value="UniProtKB-SubCell"/>
</dbReference>
<evidence type="ECO:0000256" key="7">
    <source>
        <dbReference type="ARBA" id="ARBA00023128"/>
    </source>
</evidence>
<evidence type="ECO:0000256" key="3">
    <source>
        <dbReference type="ARBA" id="ARBA00022692"/>
    </source>
</evidence>
<dbReference type="InterPro" id="IPR034804">
    <property type="entry name" value="SQR/QFR_C/D"/>
</dbReference>
<dbReference type="AlphaFoldDB" id="G8BRM1"/>
<evidence type="ECO:0000313" key="11">
    <source>
        <dbReference type="EMBL" id="CCE62397.1"/>
    </source>
</evidence>
<dbReference type="InterPro" id="IPR007992">
    <property type="entry name" value="CybS"/>
</dbReference>
<evidence type="ECO:0000256" key="5">
    <source>
        <dbReference type="ARBA" id="ARBA00022946"/>
    </source>
</evidence>
<dbReference type="Pfam" id="PF05328">
    <property type="entry name" value="CybS"/>
    <property type="match status" value="1"/>
</dbReference>
<comment type="subcellular location">
    <subcellularLocation>
        <location evidence="1 10">Mitochondrion inner membrane</location>
        <topology evidence="1 10">Multi-pass membrane protein</topology>
    </subcellularLocation>
</comment>
<organism evidence="11 12">
    <name type="scientific">Tetrapisispora phaffii (strain ATCC 24235 / CBS 4417 / NBRC 1672 / NRRL Y-8282 / UCD 70-5)</name>
    <name type="common">Yeast</name>
    <name type="synonym">Fabospora phaffii</name>
    <dbReference type="NCBI Taxonomy" id="1071381"/>
    <lineage>
        <taxon>Eukaryota</taxon>
        <taxon>Fungi</taxon>
        <taxon>Dikarya</taxon>
        <taxon>Ascomycota</taxon>
        <taxon>Saccharomycotina</taxon>
        <taxon>Saccharomycetes</taxon>
        <taxon>Saccharomycetales</taxon>
        <taxon>Saccharomycetaceae</taxon>
        <taxon>Tetrapisispora</taxon>
    </lineage>
</organism>
<evidence type="ECO:0000313" key="12">
    <source>
        <dbReference type="Proteomes" id="UP000005666"/>
    </source>
</evidence>
<evidence type="ECO:0000256" key="6">
    <source>
        <dbReference type="ARBA" id="ARBA00022989"/>
    </source>
</evidence>
<dbReference type="GO" id="GO:0048039">
    <property type="term" value="F:ubiquinone binding"/>
    <property type="evidence" value="ECO:0007669"/>
    <property type="project" value="TreeGrafter"/>
</dbReference>
<dbReference type="HOGENOM" id="CLU_096618_0_0_1"/>
<evidence type="ECO:0000256" key="1">
    <source>
        <dbReference type="ARBA" id="ARBA00004448"/>
    </source>
</evidence>
<evidence type="ECO:0000256" key="4">
    <source>
        <dbReference type="ARBA" id="ARBA00022792"/>
    </source>
</evidence>
<name>G8BRM1_TETPH</name>
<dbReference type="GO" id="GO:0006099">
    <property type="term" value="P:tricarboxylic acid cycle"/>
    <property type="evidence" value="ECO:0007669"/>
    <property type="project" value="TreeGrafter"/>
</dbReference>
<keyword evidence="6 10" id="KW-1133">Transmembrane helix</keyword>
<comment type="caution">
    <text evidence="10">Lacks conserved residue(s) required for the propagation of feature annotation.</text>
</comment>
<sequence>MLRNSINFASKRSFHACKPACFRIPFLPTLPQQPGGVKGNVNEAYVPPKIDKVHGSYHWGFEKIISMSVLPLVTLPLISGGAPLSVTTDVLLASAGMFAFMVEFQSCITDYVQKRVYGNINKYAMYLLYGGSVLSILGIYNLQKPDEEKKENTGFIGLLNKFFKIEQK</sequence>
<dbReference type="Proteomes" id="UP000005666">
    <property type="component" value="Chromosome 3"/>
</dbReference>
<dbReference type="STRING" id="1071381.G8BRM1"/>
<proteinExistence type="inferred from homology"/>
<keyword evidence="3 10" id="KW-0812">Transmembrane</keyword>
<evidence type="ECO:0000256" key="2">
    <source>
        <dbReference type="ARBA" id="ARBA00007294"/>
    </source>
</evidence>
<keyword evidence="12" id="KW-1185">Reference proteome</keyword>
<evidence type="ECO:0000256" key="8">
    <source>
        <dbReference type="ARBA" id="ARBA00023136"/>
    </source>
</evidence>
<protein>
    <recommendedName>
        <fullName evidence="10">Succinate dehydrogenase [ubiquinone] cytochrome b small subunit</fullName>
    </recommendedName>
</protein>
<dbReference type="PANTHER" id="PTHR13337">
    <property type="entry name" value="SUCCINATE DEHYDROGENASE"/>
    <property type="match status" value="1"/>
</dbReference>
<keyword evidence="8 10" id="KW-0472">Membrane</keyword>
<dbReference type="eggNOG" id="KOG4097">
    <property type="taxonomic scope" value="Eukaryota"/>
</dbReference>
<dbReference type="KEGG" id="tpf:TPHA_0C02440"/>
<evidence type="ECO:0000256" key="10">
    <source>
        <dbReference type="RuleBase" id="RU364031"/>
    </source>
</evidence>
<gene>
    <name evidence="11" type="primary">TPHA0C02440</name>
    <name evidence="11" type="ordered locus">TPHA_0C02440</name>
</gene>
<keyword evidence="4 10" id="KW-0999">Mitochondrion inner membrane</keyword>
<feature type="transmembrane region" description="Helical" evidence="10">
    <location>
        <begin position="90"/>
        <end position="111"/>
    </location>
</feature>
<comment type="similarity">
    <text evidence="2 10">Belongs to the CybS family.</text>
</comment>
<dbReference type="Gene3D" id="1.20.1300.10">
    <property type="entry name" value="Fumarate reductase/succinate dehydrogenase, transmembrane subunit"/>
    <property type="match status" value="1"/>
</dbReference>